<reference evidence="1 2" key="1">
    <citation type="submission" date="2021-03" db="EMBL/GenBank/DDBJ databases">
        <authorList>
            <person name="Peeters C."/>
        </authorList>
    </citation>
    <scope>NUCLEOTIDE SEQUENCE [LARGE SCALE GENOMIC DNA]</scope>
    <source>
        <strain evidence="1 2">LMG 26411</strain>
    </source>
</reference>
<dbReference type="Proteomes" id="UP000672657">
    <property type="component" value="Unassembled WGS sequence"/>
</dbReference>
<dbReference type="RefSeq" id="WP_244874248.1">
    <property type="nucleotide sequence ID" value="NZ_CAJPVI010000103.1"/>
</dbReference>
<dbReference type="EMBL" id="CAJPVI010000103">
    <property type="protein sequence ID" value="CAG2161006.1"/>
    <property type="molecule type" value="Genomic_DNA"/>
</dbReference>
<proteinExistence type="predicted"/>
<sequence>MTDFERTLQQEAKALFQPFHGTPEALLALARAGFRAWANAGKLHFPDEKRYALLHEVLRFCADECLLACCFSKERRLRQIAEMLDGSYPRYALTRARTTARRNQRGRRCC</sequence>
<evidence type="ECO:0000313" key="2">
    <source>
        <dbReference type="Proteomes" id="UP000672657"/>
    </source>
</evidence>
<organism evidence="1 2">
    <name type="scientific">Cupriavidus numazuensis</name>
    <dbReference type="NCBI Taxonomy" id="221992"/>
    <lineage>
        <taxon>Bacteria</taxon>
        <taxon>Pseudomonadati</taxon>
        <taxon>Pseudomonadota</taxon>
        <taxon>Betaproteobacteria</taxon>
        <taxon>Burkholderiales</taxon>
        <taxon>Burkholderiaceae</taxon>
        <taxon>Cupriavidus</taxon>
    </lineage>
</organism>
<name>A0ABM8TW68_9BURK</name>
<accession>A0ABM8TW68</accession>
<keyword evidence="2" id="KW-1185">Reference proteome</keyword>
<evidence type="ECO:0000313" key="1">
    <source>
        <dbReference type="EMBL" id="CAG2161006.1"/>
    </source>
</evidence>
<protein>
    <submittedName>
        <fullName evidence="1">Uncharacterized protein</fullName>
    </submittedName>
</protein>
<gene>
    <name evidence="1" type="ORF">LMG26411_07928</name>
</gene>
<comment type="caution">
    <text evidence="1">The sequence shown here is derived from an EMBL/GenBank/DDBJ whole genome shotgun (WGS) entry which is preliminary data.</text>
</comment>